<dbReference type="WBParaSite" id="PSAMB.scaffold1117size35730.g11200.t1">
    <property type="protein sequence ID" value="PSAMB.scaffold1117size35730.g11200.t1"/>
    <property type="gene ID" value="PSAMB.scaffold1117size35730.g11200"/>
</dbReference>
<keyword evidence="3" id="KW-1185">Reference proteome</keyword>
<dbReference type="InterPro" id="IPR042350">
    <property type="entry name" value="ATRAID"/>
</dbReference>
<evidence type="ECO:0000256" key="1">
    <source>
        <dbReference type="SAM" id="Phobius"/>
    </source>
</evidence>
<keyword evidence="1" id="KW-0472">Membrane</keyword>
<name>A0A914UNK8_9BILA</name>
<feature type="chain" id="PRO_5037102594" evidence="2">
    <location>
        <begin position="22"/>
        <end position="235"/>
    </location>
</feature>
<evidence type="ECO:0000313" key="4">
    <source>
        <dbReference type="WBParaSite" id="PSAMB.scaffold1117size35730.g11200.t1"/>
    </source>
</evidence>
<evidence type="ECO:0000256" key="2">
    <source>
        <dbReference type="SAM" id="SignalP"/>
    </source>
</evidence>
<protein>
    <submittedName>
        <fullName evidence="4">Uncharacterized protein</fullName>
    </submittedName>
</protein>
<accession>A0A914UNK8</accession>
<dbReference type="PANTHER" id="PTHR15926:SF1">
    <property type="entry name" value="ALL-TRANS RETINOIC ACID-INDUCED DIFFERENTIATION FACTOR"/>
    <property type="match status" value="1"/>
</dbReference>
<proteinExistence type="predicted"/>
<reference evidence="4" key="1">
    <citation type="submission" date="2022-11" db="UniProtKB">
        <authorList>
            <consortium name="WormBaseParasite"/>
        </authorList>
    </citation>
    <scope>IDENTIFICATION</scope>
</reference>
<organism evidence="3 4">
    <name type="scientific">Plectus sambesii</name>
    <dbReference type="NCBI Taxonomy" id="2011161"/>
    <lineage>
        <taxon>Eukaryota</taxon>
        <taxon>Metazoa</taxon>
        <taxon>Ecdysozoa</taxon>
        <taxon>Nematoda</taxon>
        <taxon>Chromadorea</taxon>
        <taxon>Plectida</taxon>
        <taxon>Plectina</taxon>
        <taxon>Plectoidea</taxon>
        <taxon>Plectidae</taxon>
        <taxon>Plectus</taxon>
    </lineage>
</organism>
<dbReference type="AlphaFoldDB" id="A0A914UNK8"/>
<keyword evidence="1" id="KW-0812">Transmembrane</keyword>
<keyword evidence="2" id="KW-0732">Signal</keyword>
<dbReference type="PANTHER" id="PTHR15926">
    <property type="entry name" value="ALL-TRANS RETINOIC ACID-INDUCED DIFFERENTIATION FACTOR"/>
    <property type="match status" value="1"/>
</dbReference>
<sequence>MLLATSLVSVGLLLSSHITGAVEEGSDLCQCATKQPLDSLCSDTLGFKLSGSCCLNKASRIVGVLLHECSVSQLDRSSRLGSTTFQAVAADLLFLDLSGNTFHDVGTEFFRGMSSLKELYLPTAVFQQCPGGADAWKHQLRENGTLTCSEQVDVCEETAFNCTVSAQCVHCQCANDGPGMVQCPCNDGYHGYKCLKQGTFPFFEFYAILVPVTIVLSAVLWFTQRRNVRPKQHAN</sequence>
<dbReference type="SUPFAM" id="SSF52058">
    <property type="entry name" value="L domain-like"/>
    <property type="match status" value="1"/>
</dbReference>
<feature type="signal peptide" evidence="2">
    <location>
        <begin position="1"/>
        <end position="21"/>
    </location>
</feature>
<dbReference type="Proteomes" id="UP000887566">
    <property type="component" value="Unplaced"/>
</dbReference>
<feature type="transmembrane region" description="Helical" evidence="1">
    <location>
        <begin position="203"/>
        <end position="222"/>
    </location>
</feature>
<keyword evidence="1" id="KW-1133">Transmembrane helix</keyword>
<evidence type="ECO:0000313" key="3">
    <source>
        <dbReference type="Proteomes" id="UP000887566"/>
    </source>
</evidence>